<name>A0A6D2JCT1_9BRAS</name>
<sequence>MSRLPPSMWCGRPIGYNSSYPLRCWVLLSDWSALDPIRFCISPLASHPLLKLLLSLSAGCLSLIALGILGVYPRPLSSLAAGVLHVFSILVMIILIFSKYLVSPLDWLRTRLSKCMFPRPEGFVRFPVWRVSSPSCLRIKISYFNPSLISMFLIFHIVAWKCAEYLHPEHFRFLQSLRIDLGRPSHLSICPSDLHSASTKLLRMVSYVVQTLLFLIWRTLIFRRPVDHVRTMIVPPGQSCCIFGSARSFLILS</sequence>
<comment type="caution">
    <text evidence="2">The sequence shown here is derived from an EMBL/GenBank/DDBJ whole genome shotgun (WGS) entry which is preliminary data.</text>
</comment>
<dbReference type="AlphaFoldDB" id="A0A6D2JCT1"/>
<feature type="transmembrane region" description="Helical" evidence="1">
    <location>
        <begin position="78"/>
        <end position="102"/>
    </location>
</feature>
<organism evidence="2 3">
    <name type="scientific">Microthlaspi erraticum</name>
    <dbReference type="NCBI Taxonomy" id="1685480"/>
    <lineage>
        <taxon>Eukaryota</taxon>
        <taxon>Viridiplantae</taxon>
        <taxon>Streptophyta</taxon>
        <taxon>Embryophyta</taxon>
        <taxon>Tracheophyta</taxon>
        <taxon>Spermatophyta</taxon>
        <taxon>Magnoliopsida</taxon>
        <taxon>eudicotyledons</taxon>
        <taxon>Gunneridae</taxon>
        <taxon>Pentapetalae</taxon>
        <taxon>rosids</taxon>
        <taxon>malvids</taxon>
        <taxon>Brassicales</taxon>
        <taxon>Brassicaceae</taxon>
        <taxon>Coluteocarpeae</taxon>
        <taxon>Microthlaspi</taxon>
    </lineage>
</organism>
<accession>A0A6D2JCT1</accession>
<keyword evidence="1" id="KW-0472">Membrane</keyword>
<reference evidence="2" key="1">
    <citation type="submission" date="2020-01" db="EMBL/GenBank/DDBJ databases">
        <authorList>
            <person name="Mishra B."/>
        </authorList>
    </citation>
    <scope>NUCLEOTIDE SEQUENCE [LARGE SCALE GENOMIC DNA]</scope>
</reference>
<evidence type="ECO:0000313" key="2">
    <source>
        <dbReference type="EMBL" id="CAA7037533.1"/>
    </source>
</evidence>
<keyword evidence="1" id="KW-1133">Transmembrane helix</keyword>
<keyword evidence="1" id="KW-0812">Transmembrane</keyword>
<keyword evidence="3" id="KW-1185">Reference proteome</keyword>
<evidence type="ECO:0000256" key="1">
    <source>
        <dbReference type="SAM" id="Phobius"/>
    </source>
</evidence>
<protein>
    <submittedName>
        <fullName evidence="2">Uncharacterized protein</fullName>
    </submittedName>
</protein>
<feature type="transmembrane region" description="Helical" evidence="1">
    <location>
        <begin position="52"/>
        <end position="72"/>
    </location>
</feature>
<feature type="transmembrane region" description="Helical" evidence="1">
    <location>
        <begin position="143"/>
        <end position="160"/>
    </location>
</feature>
<feature type="transmembrane region" description="Helical" evidence="1">
    <location>
        <begin position="204"/>
        <end position="222"/>
    </location>
</feature>
<dbReference type="Proteomes" id="UP000467841">
    <property type="component" value="Unassembled WGS sequence"/>
</dbReference>
<gene>
    <name evidence="2" type="ORF">MERR_LOCUS24768</name>
</gene>
<proteinExistence type="predicted"/>
<evidence type="ECO:0000313" key="3">
    <source>
        <dbReference type="Proteomes" id="UP000467841"/>
    </source>
</evidence>
<dbReference type="EMBL" id="CACVBM020001176">
    <property type="protein sequence ID" value="CAA7037533.1"/>
    <property type="molecule type" value="Genomic_DNA"/>
</dbReference>